<feature type="domain" description="RNA-directed RNA polymerase N-terminal" evidence="1">
    <location>
        <begin position="101"/>
        <end position="287"/>
    </location>
</feature>
<accession>A0A0H5BR47</accession>
<organism evidence="2">
    <name type="scientific">Cryphonectria parasitica mycoreovirus 1 (strain 9B21)</name>
    <name type="common">CpMYRV-1</name>
    <dbReference type="NCBI Taxonomy" id="230407"/>
    <lineage>
        <taxon>Viruses</taxon>
        <taxon>Riboviria</taxon>
        <taxon>Orthornavirae</taxon>
        <taxon>Duplornaviricota</taxon>
        <taxon>Resentoviricetes</taxon>
        <taxon>Reovirales</taxon>
        <taxon>Spinareoviridae</taxon>
        <taxon>Mycoreovirus</taxon>
        <taxon>Mycoreovirus alcryphonectriae</taxon>
        <taxon>Mycoreovirus 1</taxon>
    </lineage>
</organism>
<feature type="domain" description="RNA-directed RNA polymerase N-terminal" evidence="1">
    <location>
        <begin position="1445"/>
        <end position="1631"/>
    </location>
</feature>
<dbReference type="Pfam" id="PF22209">
    <property type="entry name" value="CPV_RdRP_N"/>
    <property type="match status" value="2"/>
</dbReference>
<dbReference type="Gene3D" id="3.90.1850.10">
    <property type="entry name" value="RNA-directed RNA polymerase lambda-3"/>
    <property type="match status" value="2"/>
</dbReference>
<reference evidence="2" key="1">
    <citation type="journal article" date="2010" name="Virology">
        <title>Mycoreovirus 1 S4-coded protein is dispensable for viral replication but necessary for efficient vertical transmission and normal symptom induction.</title>
        <authorList>
            <person name="Eusebio-Cope A."/>
            <person name="Sun L."/>
            <person name="Hillman B.I."/>
            <person name="Suzuki N."/>
        </authorList>
    </citation>
    <scope>NUCLEOTIDE SEQUENCE</scope>
    <source>
        <strain evidence="2">MyRV1/S4ss3/S1Db</strain>
    </source>
</reference>
<reference evidence="2" key="2">
    <citation type="submission" date="2015-01" db="EMBL/GenBank/DDBJ databases">
        <title>Mycoreovirus genome rearrangements associated with RNA silencing deficiency.</title>
        <authorList>
            <person name="Cope A."/>
            <person name="Suzuki N."/>
        </authorList>
    </citation>
    <scope>NUCLEOTIDE SEQUENCE</scope>
    <source>
        <strain evidence="2">MyRV1/S4ss3/S1Db</strain>
    </source>
</reference>
<sequence>MSLTSRYTHFVPDSTITEILNDSNTPQILLHYANIVNGSTPVHFTSHHDNQVNWTVATLTRMSQYMIPDFMKLFPPLEPTLSLQPDCHCSFINLPRPEIKIPIEILSPPKPNYAKYHYDATTSRVFVNSKHEMYMDNFDVSQLIRDVAAIKTDSPSGNITKGLLKTFHDSIKLRALSPIMSMFHSLLSYRCPCCTSLNGMKKLNHLCFQYSSIYAFLCDMVRPYMCVPFFVDRLGVQILPGFKVSSQYPLLFFEAIELMHTVGLGNLSDSLSGWCFYTWLDRARIGVFREMFNRRGSITMLKSRVVSTGTIFRFSQREFVIESITEQRSTDISPTFEECSFSDSQYIQDNCYKPIYDITTTLDDVKCRWLDVALNYFYGAVLYVTGPVSLALEQSGMGRPGSLNLQFGGTTDVYVEGRWITIDVEPVSPFVSRIKQLADRELAKTKVNGDSLEHGFFEAQTTNSAGNTKETLAGLRSEIIEQHDSPQEGRLLASMAGIRVIDAMRRFNTTFRDHTEFLNEVRRPTKAGMRYQQQRRPRVIQMTGTEAQLGGWLLLNVYEPTYKRLGYTSSGKNIGDIRDMQAVLEASGQNGINSSVDIIGMDASTQNTHVTLLGSAAIKAYNPERIGFPKMFFQSTHNGGDANSRVLPTRVTRDGQTIPKDDDVKYNLPQLAIIYSLHGMHGPTILYDGYFAPAVLTSQTVFRSGWYNTSSQHTMLGSLVLLSLEEDIRNGYKNPYDGAPERSLIAKHWHSIRIIGRVLGDDILLKAFGPPTLTPDELREVTAEVCAEFEHRMELLGFLCERAFSDVMCEFLKQKGFGGAPHMFPDRLVLYTSERGNQAMTNPTTMYRVCDALIIEFNSRSRNIFNTCVSRRVLQTVCSTFALRMTSSGHLVRRSYASRKPYSRVAKVSDGILSELHNHKTVFRIIDYNVLGDHIAMIFLPMLWATNHILGCPPPAIVSISGANIPAASPLTYPSAAITTFWLTATSRRKIDFDSSATAYKKSMSDISNLTAVPLDIIFSFSNAMELSPLSINLDKDYDIDTLRTFGFIVGIMSDSLFPTPSATRAKIKSPVVDDWSRYADSLLNPTRVRSSHHGSEILAESNVVVPYELRYAHRGTAKVRQSMYELPVTDLEYGENTMTTLTQLSESLKVKPGTSKLLRDAMLAGEVFVIPTTHPVTLPCPSFDAHGYGHIIPPNSLQSLLLTHLGLPVSSASYTSSFAKTILSDGKLPGSAEAYLSLYQETYKKGPSAVAYLKDAIGFSDSSMSALERLASNGLYGISGASFAYNPRGGFFFRFDQDNADRFGTSLSPSPTIRRLDIVHMMFTMLMYPTTMVSQNQWMMVRFGRSFSRLASFVPDSTITEILNDSNTPQILLHYANIVNGSTPVHFTSHHDNQVNWTVATLTRMSQYMIPDFMKLFPPLEPTLSLQPDCHCSFINLPRPEIKIPIEILSPPKPNYAKYHYDATTSRVFVNSKHEMYMDNFDVSQLIRDVAAIKTDSPSGNITKGLLKTFHDSIKLRALSPIMSMFHSLLSYRCPCCTSLNGMKKLNHLCFQYSSIYAFLCDMVRPYMCVPFFVDRLGVQILPGFKVSSQYPLLFFEAIELMHTVGLGNLSDSLSGWCFYTWLDRARIGVFREMFNRRGSITMLKSRVVSTGTIFRFSQREFVIESITEQRSTDISPTFEECSFSDSQYIQDNCYKPIYDITTTLDDVKCRWLDVALNYFYGAVLYVTGPVSLALEQSGMGRPGSLNLQFGGTTDVYVEGRWITIDVEPVSPFVSRIKQLADRELAKTKVNGDSLEHGFFEAQTTNSAGNTKETLAGLRSEIIEQHDSPQEGRLLASMAGIRVIDAMRRFNTTFRDHTEFLNEVRRPTKAGMRYQQQRRPRVIQMTGTEAQLGGWLLLNVYEPTYKRLGYTSSGKNIGDIRDMQAVLEASGQNGINSSVDIIGMDASTQNTHVTLLGSAAIKAYNPERIGFPKMFFQSTHNGGDANSRVLPTRVTRDGQTIPKDDDVKYNLPQLAIIYSLHGMHGPTILYDGYFAPAVLTSQTVFRSGWYNTSSQHTMLGSLVLLSLEEDIRNGYKNPYDGAPERSLIAKHWHSIRIIGRVLGDDILLKAFGPPTLTPDELREVTAEVCAEFEHRMELLGFLCERAFSDVMCEFLKQKGFGGAPHMFPDRLVLYTSERGNQAMTNPTTMYRVCDALIIEFNSRSRNIFNTCVSRRVLQTVCSTFALRMTSSGHLVRRSYASRKPYSRVAKVSDGILSELHNHKTVFRIIDYNVLGDHIAMIFLPMLWATNHILGCPPPAIVSISGANIPAASPLTYPSAAITTFWLTATSRRKIDFDSSATAYKKSMSDISNLTAVPLDIIFSFSNAMELSPLSINLDKDYDIDTLRTFGFIVGIMSDSLFPTPSATRAKIKSPVVDDWSRYADSLLNPTRVRSSHHGSEILAESNVVVPYELRYAHRGTAKVRQSMYELPVTDLEYGENTMTTLTQLSESLKVKPGTSKLLRDAMLAGEVFVIPTTHPVTLPCPSFDAHGYGHIIPPNSLQSLLLTHLGLPVSSASYTSSFAKTILSDGKLPGSAEAYLSLYQETYKKGPSAVAYLKDAIGFSDSSMSALERLASNGLYGISGASFAYNPRGGFFFRFDQDNADRFGTSLSPSPTIRRLDIVHMMFTMLMYPTTMVSQNQWMMVRFGRSFSRLARR</sequence>
<dbReference type="InterPro" id="IPR054006">
    <property type="entry name" value="RdRP_N"/>
</dbReference>
<evidence type="ECO:0000259" key="1">
    <source>
        <dbReference type="Pfam" id="PF22209"/>
    </source>
</evidence>
<dbReference type="EMBL" id="LC019124">
    <property type="protein sequence ID" value="BAS02069.1"/>
    <property type="molecule type" value="Genomic_RNA"/>
</dbReference>
<proteinExistence type="predicted"/>
<protein>
    <submittedName>
        <fullName evidence="2">VP1 protein</fullName>
    </submittedName>
</protein>
<organismHost>
    <name type="scientific">Cryphonectria parasitica</name>
    <name type="common">Chestnut blight fungus</name>
    <name type="synonym">Endothia parasitica</name>
    <dbReference type="NCBI Taxonomy" id="5116"/>
</organismHost>
<evidence type="ECO:0000313" key="2">
    <source>
        <dbReference type="EMBL" id="BAS02069.1"/>
    </source>
</evidence>
<name>A0A0H5BR47_MYRV9</name>
<dbReference type="Pfam" id="PF22212">
    <property type="entry name" value="CPV_RdRP_pol_dom"/>
    <property type="match status" value="2"/>
</dbReference>